<feature type="compositionally biased region" description="Polar residues" evidence="1">
    <location>
        <begin position="59"/>
        <end position="68"/>
    </location>
</feature>
<proteinExistence type="predicted"/>
<feature type="compositionally biased region" description="Basic and acidic residues" evidence="1">
    <location>
        <begin position="69"/>
        <end position="96"/>
    </location>
</feature>
<reference evidence="2" key="1">
    <citation type="submission" date="2023-05" db="EMBL/GenBank/DDBJ databases">
        <title>Nepenthes gracilis genome sequencing.</title>
        <authorList>
            <person name="Fukushima K."/>
        </authorList>
    </citation>
    <scope>NUCLEOTIDE SEQUENCE</scope>
    <source>
        <strain evidence="2">SING2019-196</strain>
    </source>
</reference>
<evidence type="ECO:0000313" key="2">
    <source>
        <dbReference type="EMBL" id="GMH19478.1"/>
    </source>
</evidence>
<dbReference type="EMBL" id="BSYO01000020">
    <property type="protein sequence ID" value="GMH19478.1"/>
    <property type="molecule type" value="Genomic_DNA"/>
</dbReference>
<dbReference type="AlphaFoldDB" id="A0AAD3SXY5"/>
<name>A0AAD3SXY5_NEPGR</name>
<keyword evidence="3" id="KW-1185">Reference proteome</keyword>
<evidence type="ECO:0000256" key="1">
    <source>
        <dbReference type="SAM" id="MobiDB-lite"/>
    </source>
</evidence>
<organism evidence="2 3">
    <name type="scientific">Nepenthes gracilis</name>
    <name type="common">Slender pitcher plant</name>
    <dbReference type="NCBI Taxonomy" id="150966"/>
    <lineage>
        <taxon>Eukaryota</taxon>
        <taxon>Viridiplantae</taxon>
        <taxon>Streptophyta</taxon>
        <taxon>Embryophyta</taxon>
        <taxon>Tracheophyta</taxon>
        <taxon>Spermatophyta</taxon>
        <taxon>Magnoliopsida</taxon>
        <taxon>eudicotyledons</taxon>
        <taxon>Gunneridae</taxon>
        <taxon>Pentapetalae</taxon>
        <taxon>Caryophyllales</taxon>
        <taxon>Nepenthaceae</taxon>
        <taxon>Nepenthes</taxon>
    </lineage>
</organism>
<comment type="caution">
    <text evidence="2">The sequence shown here is derived from an EMBL/GenBank/DDBJ whole genome shotgun (WGS) entry which is preliminary data.</text>
</comment>
<feature type="region of interest" description="Disordered" evidence="1">
    <location>
        <begin position="31"/>
        <end position="96"/>
    </location>
</feature>
<accession>A0AAD3SXY5</accession>
<protein>
    <submittedName>
        <fullName evidence="2">Uncharacterized protein</fullName>
    </submittedName>
</protein>
<gene>
    <name evidence="2" type="ORF">Nepgr_021319</name>
</gene>
<dbReference type="Proteomes" id="UP001279734">
    <property type="component" value="Unassembled WGS sequence"/>
</dbReference>
<sequence length="96" mass="10502">MDGGFLGRKAPSSETEVFWLLGRRASGTWDGGLLAPRWRAPGTEGSLLRDGELLGRRAPSSQEEANSSMEDRPPRRRATPDSRMEGSSSTEDRLPS</sequence>
<evidence type="ECO:0000313" key="3">
    <source>
        <dbReference type="Proteomes" id="UP001279734"/>
    </source>
</evidence>